<name>A0A835B8F1_9POAL</name>
<dbReference type="EMBL" id="JACEFO010001972">
    <property type="protein sequence ID" value="KAF8690611.1"/>
    <property type="molecule type" value="Genomic_DNA"/>
</dbReference>
<sequence>MPCDSSTSASNPLPTDGLPLITCTECGLRKVVRRKSKQPWSLGHVFYCCPLNKEEDYAEELWKLGVLYGGKQWQKEDAGDPRRQQDGAKKENARMKDDAVNEVARLLKSICLLCVCILVVQVVMLIGQMLK</sequence>
<evidence type="ECO:0000313" key="4">
    <source>
        <dbReference type="Proteomes" id="UP000636709"/>
    </source>
</evidence>
<keyword evidence="2" id="KW-1133">Transmembrane helix</keyword>
<evidence type="ECO:0008006" key="5">
    <source>
        <dbReference type="Google" id="ProtNLM"/>
    </source>
</evidence>
<evidence type="ECO:0000313" key="3">
    <source>
        <dbReference type="EMBL" id="KAF8690611.1"/>
    </source>
</evidence>
<evidence type="ECO:0000256" key="1">
    <source>
        <dbReference type="SAM" id="MobiDB-lite"/>
    </source>
</evidence>
<proteinExistence type="predicted"/>
<accession>A0A835B8F1</accession>
<keyword evidence="4" id="KW-1185">Reference proteome</keyword>
<dbReference type="OrthoDB" id="691816at2759"/>
<protein>
    <recommendedName>
        <fullName evidence="5">Zinc finger GRF-type domain-containing protein</fullName>
    </recommendedName>
</protein>
<keyword evidence="2" id="KW-0812">Transmembrane</keyword>
<keyword evidence="2" id="KW-0472">Membrane</keyword>
<dbReference type="Proteomes" id="UP000636709">
    <property type="component" value="Unassembled WGS sequence"/>
</dbReference>
<feature type="transmembrane region" description="Helical" evidence="2">
    <location>
        <begin position="110"/>
        <end position="130"/>
    </location>
</feature>
<organism evidence="3 4">
    <name type="scientific">Digitaria exilis</name>
    <dbReference type="NCBI Taxonomy" id="1010633"/>
    <lineage>
        <taxon>Eukaryota</taxon>
        <taxon>Viridiplantae</taxon>
        <taxon>Streptophyta</taxon>
        <taxon>Embryophyta</taxon>
        <taxon>Tracheophyta</taxon>
        <taxon>Spermatophyta</taxon>
        <taxon>Magnoliopsida</taxon>
        <taxon>Liliopsida</taxon>
        <taxon>Poales</taxon>
        <taxon>Poaceae</taxon>
        <taxon>PACMAD clade</taxon>
        <taxon>Panicoideae</taxon>
        <taxon>Panicodae</taxon>
        <taxon>Paniceae</taxon>
        <taxon>Anthephorinae</taxon>
        <taxon>Digitaria</taxon>
    </lineage>
</organism>
<comment type="caution">
    <text evidence="3">The sequence shown here is derived from an EMBL/GenBank/DDBJ whole genome shotgun (WGS) entry which is preliminary data.</text>
</comment>
<gene>
    <name evidence="3" type="ORF">HU200_040981</name>
</gene>
<evidence type="ECO:0000256" key="2">
    <source>
        <dbReference type="SAM" id="Phobius"/>
    </source>
</evidence>
<reference evidence="3" key="1">
    <citation type="submission" date="2020-07" db="EMBL/GenBank/DDBJ databases">
        <title>Genome sequence and genetic diversity analysis of an under-domesticated orphan crop, white fonio (Digitaria exilis).</title>
        <authorList>
            <person name="Bennetzen J.L."/>
            <person name="Chen S."/>
            <person name="Ma X."/>
            <person name="Wang X."/>
            <person name="Yssel A.E.J."/>
            <person name="Chaluvadi S.R."/>
            <person name="Johnson M."/>
            <person name="Gangashetty P."/>
            <person name="Hamidou F."/>
            <person name="Sanogo M.D."/>
            <person name="Zwaenepoel A."/>
            <person name="Wallace J."/>
            <person name="Van De Peer Y."/>
            <person name="Van Deynze A."/>
        </authorList>
    </citation>
    <scope>NUCLEOTIDE SEQUENCE</scope>
    <source>
        <tissue evidence="3">Leaves</tissue>
    </source>
</reference>
<dbReference type="AlphaFoldDB" id="A0A835B8F1"/>
<feature type="region of interest" description="Disordered" evidence="1">
    <location>
        <begin position="73"/>
        <end position="95"/>
    </location>
</feature>